<keyword evidence="5 6" id="KW-0687">Ribonucleoprotein</keyword>
<evidence type="ECO:0000256" key="2">
    <source>
        <dbReference type="ARBA" id="ARBA00022730"/>
    </source>
</evidence>
<dbReference type="InterPro" id="IPR019984">
    <property type="entry name" value="Ribosomal_uS17_bact/chlr"/>
</dbReference>
<evidence type="ECO:0000256" key="4">
    <source>
        <dbReference type="ARBA" id="ARBA00022980"/>
    </source>
</evidence>
<dbReference type="PRINTS" id="PR00973">
    <property type="entry name" value="RIBOSOMALS17"/>
</dbReference>
<dbReference type="InterPro" id="IPR012340">
    <property type="entry name" value="NA-bd_OB-fold"/>
</dbReference>
<sequence>MTEAQTKVVRSLVGKVVSDARNKTVTVLVERRVKHELYGKIVAKSRKYHAHDENNEFKLGDVVEITESRPLSKTKSWVVSRLVEKAPAI</sequence>
<keyword evidence="9" id="KW-1185">Reference proteome</keyword>
<dbReference type="GO" id="GO:0003735">
    <property type="term" value="F:structural constituent of ribosome"/>
    <property type="evidence" value="ECO:0007669"/>
    <property type="project" value="UniProtKB-UniRule"/>
</dbReference>
<dbReference type="RefSeq" id="WP_109033920.1">
    <property type="nucleotide sequence ID" value="NZ_CP029210.1"/>
</dbReference>
<dbReference type="GO" id="GO:0019843">
    <property type="term" value="F:rRNA binding"/>
    <property type="evidence" value="ECO:0007669"/>
    <property type="project" value="UniProtKB-UniRule"/>
</dbReference>
<dbReference type="Gene3D" id="2.40.50.140">
    <property type="entry name" value="Nucleic acid-binding proteins"/>
    <property type="match status" value="1"/>
</dbReference>
<keyword evidence="3 6" id="KW-0694">RNA-binding</keyword>
<dbReference type="EMBL" id="CP029210">
    <property type="protein sequence ID" value="AWI52177.1"/>
    <property type="molecule type" value="Genomic_DNA"/>
</dbReference>
<dbReference type="OrthoDB" id="9811714at2"/>
<dbReference type="GO" id="GO:0022627">
    <property type="term" value="C:cytosolic small ribosomal subunit"/>
    <property type="evidence" value="ECO:0007669"/>
    <property type="project" value="UniProtKB-UniRule"/>
</dbReference>
<dbReference type="GO" id="GO:0006412">
    <property type="term" value="P:translation"/>
    <property type="evidence" value="ECO:0007669"/>
    <property type="project" value="UniProtKB-UniRule"/>
</dbReference>
<comment type="subunit">
    <text evidence="6">Part of the 30S ribosomal subunit.</text>
</comment>
<protein>
    <recommendedName>
        <fullName evidence="6">Small ribosomal subunit protein uS17</fullName>
    </recommendedName>
</protein>
<dbReference type="NCBIfam" id="TIGR03635">
    <property type="entry name" value="uS17_bact"/>
    <property type="match status" value="1"/>
</dbReference>
<comment type="function">
    <text evidence="6">One of the primary rRNA binding proteins, it binds specifically to the 5'-end of 16S ribosomal RNA.</text>
</comment>
<reference evidence="8 9" key="1">
    <citation type="submission" date="2018-05" db="EMBL/GenBank/DDBJ databases">
        <title>complete genome sequence of Aquabacterium olei NBRC 110486.</title>
        <authorList>
            <person name="Tang B."/>
            <person name="Chang J."/>
            <person name="Zhang L."/>
            <person name="Yang H."/>
        </authorList>
    </citation>
    <scope>NUCLEOTIDE SEQUENCE [LARGE SCALE GENOMIC DNA]</scope>
    <source>
        <strain evidence="8 9">NBRC 110486</strain>
    </source>
</reference>
<dbReference type="Proteomes" id="UP000244892">
    <property type="component" value="Chromosome"/>
</dbReference>
<comment type="similarity">
    <text evidence="1 6 7">Belongs to the universal ribosomal protein uS17 family.</text>
</comment>
<dbReference type="PANTHER" id="PTHR10744:SF1">
    <property type="entry name" value="SMALL RIBOSOMAL SUBUNIT PROTEIN US17M"/>
    <property type="match status" value="1"/>
</dbReference>
<dbReference type="Pfam" id="PF00366">
    <property type="entry name" value="Ribosomal_S17"/>
    <property type="match status" value="1"/>
</dbReference>
<dbReference type="NCBIfam" id="NF004123">
    <property type="entry name" value="PRK05610.1"/>
    <property type="match status" value="1"/>
</dbReference>
<keyword evidence="4 6" id="KW-0689">Ribosomal protein</keyword>
<proteinExistence type="inferred from homology"/>
<dbReference type="AlphaFoldDB" id="A0A2U8FMM3"/>
<dbReference type="PANTHER" id="PTHR10744">
    <property type="entry name" value="40S RIBOSOMAL PROTEIN S11 FAMILY MEMBER"/>
    <property type="match status" value="1"/>
</dbReference>
<dbReference type="HAMAP" id="MF_01345_B">
    <property type="entry name" value="Ribosomal_uS17_B"/>
    <property type="match status" value="1"/>
</dbReference>
<evidence type="ECO:0000313" key="8">
    <source>
        <dbReference type="EMBL" id="AWI52177.1"/>
    </source>
</evidence>
<evidence type="ECO:0000313" key="9">
    <source>
        <dbReference type="Proteomes" id="UP000244892"/>
    </source>
</evidence>
<dbReference type="InterPro" id="IPR000266">
    <property type="entry name" value="Ribosomal_uS17"/>
</dbReference>
<evidence type="ECO:0000256" key="6">
    <source>
        <dbReference type="HAMAP-Rule" id="MF_01345"/>
    </source>
</evidence>
<dbReference type="PROSITE" id="PS00056">
    <property type="entry name" value="RIBOSOMAL_S17"/>
    <property type="match status" value="1"/>
</dbReference>
<accession>A0A2U8FMM3</accession>
<keyword evidence="2 6" id="KW-0699">rRNA-binding</keyword>
<evidence type="ECO:0000256" key="7">
    <source>
        <dbReference type="RuleBase" id="RU003872"/>
    </source>
</evidence>
<gene>
    <name evidence="6" type="primary">rpsQ</name>
    <name evidence="8" type="ORF">DEH84_00960</name>
</gene>
<dbReference type="CDD" id="cd00364">
    <property type="entry name" value="Ribosomal_uS17"/>
    <property type="match status" value="1"/>
</dbReference>
<dbReference type="KEGG" id="aon:DEH84_00960"/>
<organism evidence="8 9">
    <name type="scientific">Aquabacterium olei</name>
    <dbReference type="NCBI Taxonomy" id="1296669"/>
    <lineage>
        <taxon>Bacteria</taxon>
        <taxon>Pseudomonadati</taxon>
        <taxon>Pseudomonadota</taxon>
        <taxon>Betaproteobacteria</taxon>
        <taxon>Burkholderiales</taxon>
        <taxon>Aquabacterium</taxon>
    </lineage>
</organism>
<evidence type="ECO:0000256" key="1">
    <source>
        <dbReference type="ARBA" id="ARBA00010254"/>
    </source>
</evidence>
<name>A0A2U8FMM3_9BURK</name>
<dbReference type="SUPFAM" id="SSF50249">
    <property type="entry name" value="Nucleic acid-binding proteins"/>
    <property type="match status" value="1"/>
</dbReference>
<evidence type="ECO:0000256" key="5">
    <source>
        <dbReference type="ARBA" id="ARBA00023274"/>
    </source>
</evidence>
<evidence type="ECO:0000256" key="3">
    <source>
        <dbReference type="ARBA" id="ARBA00022884"/>
    </source>
</evidence>
<dbReference type="InterPro" id="IPR019979">
    <property type="entry name" value="Ribosomal_uS17_CS"/>
</dbReference>